<proteinExistence type="predicted"/>
<evidence type="ECO:0000313" key="2">
    <source>
        <dbReference type="Proteomes" id="UP000051295"/>
    </source>
</evidence>
<dbReference type="STRING" id="1641875.XM53_11740"/>
<accession>A0A0T5NTN9</accession>
<dbReference type="EMBL" id="LAXJ01000010">
    <property type="protein sequence ID" value="KRS12312.1"/>
    <property type="molecule type" value="Genomic_DNA"/>
</dbReference>
<keyword evidence="2" id="KW-1185">Reference proteome</keyword>
<comment type="caution">
    <text evidence="1">The sequence shown here is derived from an EMBL/GenBank/DDBJ whole genome shotgun (WGS) entry which is preliminary data.</text>
</comment>
<dbReference type="OrthoDB" id="7867799at2"/>
<evidence type="ECO:0008006" key="3">
    <source>
        <dbReference type="Google" id="ProtNLM"/>
    </source>
</evidence>
<name>A0A0T5NTN9_9RHOB</name>
<dbReference type="PATRIC" id="fig|1641875.4.peg.136"/>
<dbReference type="RefSeq" id="WP_057793521.1">
    <property type="nucleotide sequence ID" value="NZ_LAXJ01000010.1"/>
</dbReference>
<sequence>MATSTTNLVHGGFFSRFFRGIADGFEQHARIMSRRGLIDELHAKSDAELAEMGIKREDIVRHVFQDLFYS</sequence>
<reference evidence="1 2" key="1">
    <citation type="submission" date="2015-04" db="EMBL/GenBank/DDBJ databases">
        <title>The draft genome sequence of Roseovarius sp.R12b.</title>
        <authorList>
            <person name="Li G."/>
            <person name="Lai Q."/>
            <person name="Shao Z."/>
            <person name="Yan P."/>
        </authorList>
    </citation>
    <scope>NUCLEOTIDE SEQUENCE [LARGE SCALE GENOMIC DNA]</scope>
    <source>
        <strain evidence="1 2">R12B</strain>
    </source>
</reference>
<evidence type="ECO:0000313" key="1">
    <source>
        <dbReference type="EMBL" id="KRS12312.1"/>
    </source>
</evidence>
<organism evidence="1 2">
    <name type="scientific">Roseovarius atlanticus</name>
    <dbReference type="NCBI Taxonomy" id="1641875"/>
    <lineage>
        <taxon>Bacteria</taxon>
        <taxon>Pseudomonadati</taxon>
        <taxon>Pseudomonadota</taxon>
        <taxon>Alphaproteobacteria</taxon>
        <taxon>Rhodobacterales</taxon>
        <taxon>Roseobacteraceae</taxon>
        <taxon>Roseovarius</taxon>
    </lineage>
</organism>
<dbReference type="AlphaFoldDB" id="A0A0T5NTN9"/>
<protein>
    <recommendedName>
        <fullName evidence="3">DUF1127 domain-containing protein</fullName>
    </recommendedName>
</protein>
<gene>
    <name evidence="1" type="ORF">XM53_11740</name>
</gene>
<dbReference type="Proteomes" id="UP000051295">
    <property type="component" value="Unassembled WGS sequence"/>
</dbReference>